<accession>A0A965ZCR1</accession>
<reference evidence="1" key="1">
    <citation type="submission" date="2020-01" db="EMBL/GenBank/DDBJ databases">
        <authorList>
            <person name="Seo Y.L."/>
        </authorList>
    </citation>
    <scope>NUCLEOTIDE SEQUENCE</scope>
    <source>
        <strain evidence="1">R11</strain>
    </source>
</reference>
<dbReference type="RefSeq" id="WP_166584638.1">
    <property type="nucleotide sequence ID" value="NZ_WWEO01000039.1"/>
</dbReference>
<dbReference type="AlphaFoldDB" id="A0A965ZCR1"/>
<protein>
    <recommendedName>
        <fullName evidence="3">Lipoprotein</fullName>
    </recommendedName>
</protein>
<reference evidence="1" key="2">
    <citation type="submission" date="2020-10" db="EMBL/GenBank/DDBJ databases">
        <title>Mucilaginibacter sp. nov., isolated from soil.</title>
        <authorList>
            <person name="Jeon C.O."/>
        </authorList>
    </citation>
    <scope>NUCLEOTIDE SEQUENCE</scope>
    <source>
        <strain evidence="1">R11</strain>
    </source>
</reference>
<keyword evidence="2" id="KW-1185">Reference proteome</keyword>
<dbReference type="EMBL" id="WWEO01000039">
    <property type="protein sequence ID" value="NCD68613.1"/>
    <property type="molecule type" value="Genomic_DNA"/>
</dbReference>
<dbReference type="Proteomes" id="UP000638732">
    <property type="component" value="Unassembled WGS sequence"/>
</dbReference>
<dbReference type="PROSITE" id="PS51257">
    <property type="entry name" value="PROKAR_LIPOPROTEIN"/>
    <property type="match status" value="1"/>
</dbReference>
<evidence type="ECO:0008006" key="3">
    <source>
        <dbReference type="Google" id="ProtNLM"/>
    </source>
</evidence>
<comment type="caution">
    <text evidence="1">The sequence shown here is derived from an EMBL/GenBank/DDBJ whole genome shotgun (WGS) entry which is preliminary data.</text>
</comment>
<evidence type="ECO:0000313" key="1">
    <source>
        <dbReference type="EMBL" id="NCD68613.1"/>
    </source>
</evidence>
<organism evidence="1 2">
    <name type="scientific">Mucilaginibacter agri</name>
    <dbReference type="NCBI Taxonomy" id="2695265"/>
    <lineage>
        <taxon>Bacteria</taxon>
        <taxon>Pseudomonadati</taxon>
        <taxon>Bacteroidota</taxon>
        <taxon>Sphingobacteriia</taxon>
        <taxon>Sphingobacteriales</taxon>
        <taxon>Sphingobacteriaceae</taxon>
        <taxon>Mucilaginibacter</taxon>
    </lineage>
</organism>
<proteinExistence type="predicted"/>
<evidence type="ECO:0000313" key="2">
    <source>
        <dbReference type="Proteomes" id="UP000638732"/>
    </source>
</evidence>
<gene>
    <name evidence="1" type="ORF">GSY63_04515</name>
</gene>
<name>A0A965ZCR1_9SPHI</name>
<sequence>MDKRYFIIPLLGLVLACKHKPVTNLHPNTRPKDTTATAPIPTSQLIVPGKSIGLTHINEPMDSVNVRLGKPDSGDAAMGAAMATWVSKQDSVPYQTDIYSHRNMGGKDENTGRVKIIRITSPAYKTTQNIHTGLTLRDIGRHFHVEPVGVYNKGTDSLKIYDDQKEGIAFEIDSYGKCKAILVHAEKDKSSGTLSFHPDMQMNTLKK</sequence>